<proteinExistence type="predicted"/>
<gene>
    <name evidence="1" type="ORF">K1T71_010869</name>
</gene>
<evidence type="ECO:0000313" key="2">
    <source>
        <dbReference type="Proteomes" id="UP000824533"/>
    </source>
</evidence>
<organism evidence="1 2">
    <name type="scientific">Dendrolimus kikuchii</name>
    <dbReference type="NCBI Taxonomy" id="765133"/>
    <lineage>
        <taxon>Eukaryota</taxon>
        <taxon>Metazoa</taxon>
        <taxon>Ecdysozoa</taxon>
        <taxon>Arthropoda</taxon>
        <taxon>Hexapoda</taxon>
        <taxon>Insecta</taxon>
        <taxon>Pterygota</taxon>
        <taxon>Neoptera</taxon>
        <taxon>Endopterygota</taxon>
        <taxon>Lepidoptera</taxon>
        <taxon>Glossata</taxon>
        <taxon>Ditrysia</taxon>
        <taxon>Bombycoidea</taxon>
        <taxon>Lasiocampidae</taxon>
        <taxon>Dendrolimus</taxon>
    </lineage>
</organism>
<accession>A0ACC1CQ30</accession>
<evidence type="ECO:0000313" key="1">
    <source>
        <dbReference type="EMBL" id="KAJ0173720.1"/>
    </source>
</evidence>
<dbReference type="Proteomes" id="UP000824533">
    <property type="component" value="Linkage Group LG19"/>
</dbReference>
<keyword evidence="2" id="KW-1185">Reference proteome</keyword>
<dbReference type="EMBL" id="CM034405">
    <property type="protein sequence ID" value="KAJ0173720.1"/>
    <property type="molecule type" value="Genomic_DNA"/>
</dbReference>
<sequence length="273" mass="32036">MSVIIRGAIKLYYYLNEDIIDDKTKNWFLIGSPWPGLGMLAVYLLLVTKCIPEFMKNRPAYDLRRTIACYNILQIIGCAYVFYQSMILGWFNNYKLICQPVGNGEADVIFAGKVCYSYFLLKVFDLLDTIFFAFRKKQNQISFLHVYHHFGMVAVSWGLVKWVPGGHATFMITLNSFVHIIMYTYYLLTILDDSYKQSVWWKKYVTQIQLIQFMALFVHFVLLVFAKDCGFPKEPAYILIPQNLFMVILFGDFYYRTYIKSPKKEEVLNGKLK</sequence>
<protein>
    <submittedName>
        <fullName evidence="1">Uncharacterized protein</fullName>
    </submittedName>
</protein>
<reference evidence="1 2" key="1">
    <citation type="journal article" date="2021" name="Front. Genet.">
        <title>Chromosome-Level Genome Assembly Reveals Significant Gene Expansion in the Toll and IMD Signaling Pathways of Dendrolimus kikuchii.</title>
        <authorList>
            <person name="Zhou J."/>
            <person name="Wu P."/>
            <person name="Xiong Z."/>
            <person name="Liu N."/>
            <person name="Zhao N."/>
            <person name="Ji M."/>
            <person name="Qiu Y."/>
            <person name="Yang B."/>
        </authorList>
    </citation>
    <scope>NUCLEOTIDE SEQUENCE [LARGE SCALE GENOMIC DNA]</scope>
    <source>
        <strain evidence="1">Ann1</strain>
    </source>
</reference>
<comment type="caution">
    <text evidence="1">The sequence shown here is derived from an EMBL/GenBank/DDBJ whole genome shotgun (WGS) entry which is preliminary data.</text>
</comment>
<name>A0ACC1CQ30_9NEOP</name>